<keyword evidence="2" id="KW-1185">Reference proteome</keyword>
<sequence length="137" mass="15374">MLYFNASYLKGTACHLDLIQWATDPVWGKIKDVSVRTKLKTADADFLQQQLKTSLLHLLLLNGKSVIETVLKTYNLTFHYHSKMLATKSAHTKLLIGIGSHGIPVIGWTINSQSSFGVSNELRQMIAEEVSILYQQV</sequence>
<reference evidence="1" key="1">
    <citation type="submission" date="2020-09" db="EMBL/GenBank/DDBJ databases">
        <authorList>
            <person name="Kim M.K."/>
        </authorList>
    </citation>
    <scope>NUCLEOTIDE SEQUENCE</scope>
    <source>
        <strain evidence="1">BT702</strain>
    </source>
</reference>
<accession>A0A926Y5I6</accession>
<evidence type="ECO:0000313" key="2">
    <source>
        <dbReference type="Proteomes" id="UP000598820"/>
    </source>
</evidence>
<organism evidence="1 2">
    <name type="scientific">Spirosoma profusum</name>
    <dbReference type="NCBI Taxonomy" id="2771354"/>
    <lineage>
        <taxon>Bacteria</taxon>
        <taxon>Pseudomonadati</taxon>
        <taxon>Bacteroidota</taxon>
        <taxon>Cytophagia</taxon>
        <taxon>Cytophagales</taxon>
        <taxon>Cytophagaceae</taxon>
        <taxon>Spirosoma</taxon>
    </lineage>
</organism>
<dbReference type="RefSeq" id="WP_190891332.1">
    <property type="nucleotide sequence ID" value="NZ_JACWZY010000034.1"/>
</dbReference>
<dbReference type="AlphaFoldDB" id="A0A926Y5I6"/>
<gene>
    <name evidence="1" type="ORF">IC229_28520</name>
</gene>
<proteinExistence type="predicted"/>
<comment type="caution">
    <text evidence="1">The sequence shown here is derived from an EMBL/GenBank/DDBJ whole genome shotgun (WGS) entry which is preliminary data.</text>
</comment>
<name>A0A926Y5I6_9BACT</name>
<evidence type="ECO:0000313" key="1">
    <source>
        <dbReference type="EMBL" id="MBD2704616.1"/>
    </source>
</evidence>
<dbReference type="EMBL" id="JACWZY010000034">
    <property type="protein sequence ID" value="MBD2704616.1"/>
    <property type="molecule type" value="Genomic_DNA"/>
</dbReference>
<dbReference type="Proteomes" id="UP000598820">
    <property type="component" value="Unassembled WGS sequence"/>
</dbReference>
<protein>
    <submittedName>
        <fullName evidence="1">Uncharacterized protein</fullName>
    </submittedName>
</protein>